<dbReference type="InterPro" id="IPR003380">
    <property type="entry name" value="SKI/SNO/DAC"/>
</dbReference>
<dbReference type="Pfam" id="PF08782">
    <property type="entry name" value="c-SKI_SMAD_bind"/>
    <property type="match status" value="1"/>
</dbReference>
<protein>
    <recommendedName>
        <fullName evidence="3">c-SKI SMAD4-binding domain-containing protein</fullName>
    </recommendedName>
</protein>
<dbReference type="SUPFAM" id="SSF63763">
    <property type="entry name" value="SAND domain-like"/>
    <property type="match status" value="1"/>
</dbReference>
<name>A0A9Q0M7P6_BLOTA</name>
<reference evidence="4" key="1">
    <citation type="submission" date="2022-12" db="EMBL/GenBank/DDBJ databases">
        <title>Genome assemblies of Blomia tropicalis.</title>
        <authorList>
            <person name="Cui Y."/>
        </authorList>
    </citation>
    <scope>NUCLEOTIDE SEQUENCE</scope>
    <source>
        <tissue evidence="4">Adult mites</tissue>
    </source>
</reference>
<dbReference type="Gene3D" id="3.10.260.20">
    <property type="entry name" value="Ski"/>
    <property type="match status" value="1"/>
</dbReference>
<feature type="region of interest" description="Disordered" evidence="2">
    <location>
        <begin position="318"/>
        <end position="345"/>
    </location>
</feature>
<keyword evidence="5" id="KW-1185">Reference proteome</keyword>
<dbReference type="CDD" id="cd21079">
    <property type="entry name" value="DHD_Ski_Sno"/>
    <property type="match status" value="1"/>
</dbReference>
<dbReference type="GO" id="GO:0005634">
    <property type="term" value="C:nucleus"/>
    <property type="evidence" value="ECO:0007669"/>
    <property type="project" value="TreeGrafter"/>
</dbReference>
<evidence type="ECO:0000259" key="3">
    <source>
        <dbReference type="SMART" id="SM01046"/>
    </source>
</evidence>
<feature type="region of interest" description="Disordered" evidence="2">
    <location>
        <begin position="719"/>
        <end position="740"/>
    </location>
</feature>
<dbReference type="PANTHER" id="PTHR10005">
    <property type="entry name" value="SKI ONCOGENE-RELATED"/>
    <property type="match status" value="1"/>
</dbReference>
<dbReference type="GO" id="GO:0005737">
    <property type="term" value="C:cytoplasm"/>
    <property type="evidence" value="ECO:0007669"/>
    <property type="project" value="TreeGrafter"/>
</dbReference>
<dbReference type="FunFam" id="3.10.260.20:FF:000002">
    <property type="entry name" value="SKI-like oncogene a"/>
    <property type="match status" value="1"/>
</dbReference>
<sequence length="740" mass="80730">MDLSKLLYLQSQQANLVKHQQQIQQQQTPPPTPPQISHHSQLNQVEVQTTTKASAATAAAVAVTTTTLATSSVIHSPYSVISNGVNKAATTEVVTTSTTTTIPIGIDLSLSNNRRQTNDSAAIEAASTLSNNNINNNNNSTLSSLLGINSVVSLASVTNTTGINRQSLVSCGTIISSPSDVTTTTITTPSSSLSSLKAAAATVENRVESPLQSQQQQQQHQQPQAQHNHPTKLEHVLQRYQQTATMTLNGPDWFTATAASTATRSPSPYHHSNHHPHRATNIVLGSSYHNNNNNQNQHSAATIAEVAAAVLELTKSRPPTLISNDSSSSSTLDLRVSSNSSSTSSFNTKVNIISTTTNTNHTNTSSTTTTINSNVENVGNNPIMSKNQSSMIVTPKDYPLFDPFLTLPRPFPIQQPPLLTPPDQSTCERTKTLVEGEEIACFTVGGEKRLCFPQILNIVLQDFELNEINSVMKELQIYCSTCSHDQMDVLKRFDDIPPGAPSCGLITKTDAHRLCSTLLSSASSPTMMRHTGLMQSTIMEHFNRVPKIKIYHDCFGKCVGYYAPSLYESDSTQCIQCDECLSLFTPSEFVCHYHRNRAKNRTVHWGFDPNNWRAYILPIEDTIDCTSATNTSAATITTNNNKSSSSSPSSSSSYVPACDGGRKAFKSRFKNGTINAMLPNGMNIDSEELELEYYDKTVVSVRKILKSMKCKFEPIRLRTHSTTSSSSTSNHLAKRKLLDN</sequence>
<feature type="compositionally biased region" description="Low complexity" evidence="2">
    <location>
        <begin position="179"/>
        <end position="203"/>
    </location>
</feature>
<accession>A0A9Q0M7P6</accession>
<dbReference type="GO" id="GO:0000978">
    <property type="term" value="F:RNA polymerase II cis-regulatory region sequence-specific DNA binding"/>
    <property type="evidence" value="ECO:0007669"/>
    <property type="project" value="TreeGrafter"/>
</dbReference>
<comment type="caution">
    <text evidence="4">The sequence shown here is derived from an EMBL/GenBank/DDBJ whole genome shotgun (WGS) entry which is preliminary data.</text>
</comment>
<dbReference type="InterPro" id="IPR023216">
    <property type="entry name" value="Tscrpt_reg_SKI_SnoN"/>
</dbReference>
<feature type="region of interest" description="Disordered" evidence="2">
    <location>
        <begin position="22"/>
        <end position="45"/>
    </location>
</feature>
<dbReference type="InterPro" id="IPR037000">
    <property type="entry name" value="Ski_DNA-bd_sf"/>
</dbReference>
<dbReference type="Pfam" id="PF02437">
    <property type="entry name" value="Ski_Sno_DHD"/>
    <property type="match status" value="1"/>
</dbReference>
<evidence type="ECO:0000256" key="1">
    <source>
        <dbReference type="ARBA" id="ARBA00009513"/>
    </source>
</evidence>
<dbReference type="GO" id="GO:0046332">
    <property type="term" value="F:SMAD binding"/>
    <property type="evidence" value="ECO:0007669"/>
    <property type="project" value="InterPro"/>
</dbReference>
<evidence type="ECO:0000256" key="2">
    <source>
        <dbReference type="SAM" id="MobiDB-lite"/>
    </source>
</evidence>
<dbReference type="SUPFAM" id="SSF46955">
    <property type="entry name" value="Putative DNA-binding domain"/>
    <property type="match status" value="1"/>
</dbReference>
<dbReference type="SMART" id="SM01046">
    <property type="entry name" value="c-SKI_SMAD_bind"/>
    <property type="match status" value="1"/>
</dbReference>
<dbReference type="GO" id="GO:0005667">
    <property type="term" value="C:transcription regulator complex"/>
    <property type="evidence" value="ECO:0007669"/>
    <property type="project" value="TreeGrafter"/>
</dbReference>
<gene>
    <name evidence="4" type="ORF">RDWZM_004757</name>
</gene>
<evidence type="ECO:0000313" key="5">
    <source>
        <dbReference type="Proteomes" id="UP001142055"/>
    </source>
</evidence>
<feature type="domain" description="c-SKI SMAD4-binding" evidence="3">
    <location>
        <begin position="548"/>
        <end position="641"/>
    </location>
</feature>
<dbReference type="Gene3D" id="3.10.390.10">
    <property type="entry name" value="SAND domain-like"/>
    <property type="match status" value="1"/>
</dbReference>
<feature type="compositionally biased region" description="Low complexity" evidence="2">
    <location>
        <begin position="323"/>
        <end position="345"/>
    </location>
</feature>
<dbReference type="InterPro" id="IPR009061">
    <property type="entry name" value="DNA-bd_dom_put_sf"/>
</dbReference>
<dbReference type="InterPro" id="IPR014890">
    <property type="entry name" value="c-SKI_SMAD4-bd_dom"/>
</dbReference>
<dbReference type="InterPro" id="IPR010919">
    <property type="entry name" value="SAND-like_dom_sf"/>
</dbReference>
<feature type="region of interest" description="Disordered" evidence="2">
    <location>
        <begin position="179"/>
        <end position="229"/>
    </location>
</feature>
<dbReference type="GO" id="GO:0030514">
    <property type="term" value="P:negative regulation of BMP signaling pathway"/>
    <property type="evidence" value="ECO:0007669"/>
    <property type="project" value="TreeGrafter"/>
</dbReference>
<dbReference type="AlphaFoldDB" id="A0A9Q0M7P6"/>
<dbReference type="EMBL" id="JAPWDV010000002">
    <property type="protein sequence ID" value="KAJ6218945.1"/>
    <property type="molecule type" value="Genomic_DNA"/>
</dbReference>
<feature type="non-terminal residue" evidence="4">
    <location>
        <position position="740"/>
    </location>
</feature>
<organism evidence="4 5">
    <name type="scientific">Blomia tropicalis</name>
    <name type="common">Mite</name>
    <dbReference type="NCBI Taxonomy" id="40697"/>
    <lineage>
        <taxon>Eukaryota</taxon>
        <taxon>Metazoa</taxon>
        <taxon>Ecdysozoa</taxon>
        <taxon>Arthropoda</taxon>
        <taxon>Chelicerata</taxon>
        <taxon>Arachnida</taxon>
        <taxon>Acari</taxon>
        <taxon>Acariformes</taxon>
        <taxon>Sarcoptiformes</taxon>
        <taxon>Astigmata</taxon>
        <taxon>Glycyphagoidea</taxon>
        <taxon>Echimyopodidae</taxon>
        <taxon>Blomia</taxon>
    </lineage>
</organism>
<evidence type="ECO:0000313" key="4">
    <source>
        <dbReference type="EMBL" id="KAJ6218945.1"/>
    </source>
</evidence>
<proteinExistence type="inferred from homology"/>
<feature type="compositionally biased region" description="Low complexity" evidence="2">
    <location>
        <begin position="212"/>
        <end position="226"/>
    </location>
</feature>
<dbReference type="PANTHER" id="PTHR10005:SF25">
    <property type="entry name" value="SNO ONCOGENE, ISOFORM B"/>
    <property type="match status" value="1"/>
</dbReference>
<dbReference type="GO" id="GO:0000981">
    <property type="term" value="F:DNA-binding transcription factor activity, RNA polymerase II-specific"/>
    <property type="evidence" value="ECO:0007669"/>
    <property type="project" value="TreeGrafter"/>
</dbReference>
<dbReference type="Proteomes" id="UP001142055">
    <property type="component" value="Chromosome 2"/>
</dbReference>
<comment type="similarity">
    <text evidence="1">Belongs to the SKI family.</text>
</comment>